<name>A0A126UV84_9RHOB</name>
<reference evidence="2 3" key="1">
    <citation type="submission" date="2016-02" db="EMBL/GenBank/DDBJ databases">
        <title>Complete genome sequence of Halocynthiibacter arcticus PAMC 20958t from arctic marine sediment.</title>
        <authorList>
            <person name="Lee Y.M."/>
            <person name="Baek K."/>
            <person name="Lee H.K."/>
            <person name="Shin S.C."/>
        </authorList>
    </citation>
    <scope>NUCLEOTIDE SEQUENCE [LARGE SCALE GENOMIC DNA]</scope>
    <source>
        <strain evidence="2">PAMC 20958</strain>
    </source>
</reference>
<dbReference type="Proteomes" id="UP000070371">
    <property type="component" value="Chromosome"/>
</dbReference>
<gene>
    <name evidence="2" type="ORF">RC74_00625</name>
</gene>
<feature type="domain" description="HEPN AbiU2-like" evidence="1">
    <location>
        <begin position="19"/>
        <end position="166"/>
    </location>
</feature>
<dbReference type="KEGG" id="hat:RC74_00625"/>
<proteinExistence type="predicted"/>
<organism evidence="2 3">
    <name type="scientific">Falsihalocynthiibacter arcticus</name>
    <dbReference type="NCBI Taxonomy" id="1579316"/>
    <lineage>
        <taxon>Bacteria</taxon>
        <taxon>Pseudomonadati</taxon>
        <taxon>Pseudomonadota</taxon>
        <taxon>Alphaproteobacteria</taxon>
        <taxon>Rhodobacterales</taxon>
        <taxon>Roseobacteraceae</taxon>
        <taxon>Falsihalocynthiibacter</taxon>
    </lineage>
</organism>
<evidence type="ECO:0000259" key="1">
    <source>
        <dbReference type="Pfam" id="PF18734"/>
    </source>
</evidence>
<evidence type="ECO:0000313" key="2">
    <source>
        <dbReference type="EMBL" id="AML49982.1"/>
    </source>
</evidence>
<dbReference type="STRING" id="1579316.RC74_00625"/>
<keyword evidence="3" id="KW-1185">Reference proteome</keyword>
<protein>
    <recommendedName>
        <fullName evidence="1">HEPN AbiU2-like domain-containing protein</fullName>
    </recommendedName>
</protein>
<dbReference type="EMBL" id="CP014327">
    <property type="protein sequence ID" value="AML49982.1"/>
    <property type="molecule type" value="Genomic_DNA"/>
</dbReference>
<dbReference type="AlphaFoldDB" id="A0A126UV84"/>
<dbReference type="OrthoDB" id="7059019at2"/>
<dbReference type="RefSeq" id="WP_039000145.1">
    <property type="nucleotide sequence ID" value="NZ_CP014327.1"/>
</dbReference>
<accession>A0A126UV84</accession>
<evidence type="ECO:0000313" key="3">
    <source>
        <dbReference type="Proteomes" id="UP000070371"/>
    </source>
</evidence>
<dbReference type="InterPro" id="IPR040704">
    <property type="entry name" value="HEPN_AbiU2"/>
</dbReference>
<sequence>MTSFTPAEVRANLVNKLGKEHGEAYYYVSNSFINLKIKWRFFQNFFVGSPERVELLNNVLPIFFHVVEKSLFREVILGICRLLDPIKNGRNDNLSLLQWFEFLPDGSDKEDMRRRIAALEKTAIGCRRLRNKVLAHSDLNVAVNAEQIDGVTSEEIIAALREIEDTFCFFTRVFLETDSDWDALLPLEDEFRVLKRRA</sequence>
<dbReference type="Pfam" id="PF18734">
    <property type="entry name" value="HEPN_AbiU2"/>
    <property type="match status" value="1"/>
</dbReference>